<dbReference type="KEGG" id="bsol:FSW04_06940"/>
<keyword evidence="7" id="KW-1185">Reference proteome</keyword>
<feature type="domain" description="HTH tetR-type" evidence="5">
    <location>
        <begin position="12"/>
        <end position="72"/>
    </location>
</feature>
<gene>
    <name evidence="6" type="ORF">FSW04_06940</name>
</gene>
<dbReference type="SUPFAM" id="SSF46689">
    <property type="entry name" value="Homeodomain-like"/>
    <property type="match status" value="1"/>
</dbReference>
<dbReference type="GO" id="GO:0000976">
    <property type="term" value="F:transcription cis-regulatory region binding"/>
    <property type="evidence" value="ECO:0007669"/>
    <property type="project" value="TreeGrafter"/>
</dbReference>
<dbReference type="GO" id="GO:0003700">
    <property type="term" value="F:DNA-binding transcription factor activity"/>
    <property type="evidence" value="ECO:0007669"/>
    <property type="project" value="TreeGrafter"/>
</dbReference>
<evidence type="ECO:0000313" key="7">
    <source>
        <dbReference type="Proteomes" id="UP000321805"/>
    </source>
</evidence>
<dbReference type="EMBL" id="CP042430">
    <property type="protein sequence ID" value="QEC47343.1"/>
    <property type="molecule type" value="Genomic_DNA"/>
</dbReference>
<feature type="DNA-binding region" description="H-T-H motif" evidence="4">
    <location>
        <begin position="35"/>
        <end position="54"/>
    </location>
</feature>
<accession>A0A5B8U2Y5</accession>
<evidence type="ECO:0000256" key="4">
    <source>
        <dbReference type="PROSITE-ProRule" id="PRU00335"/>
    </source>
</evidence>
<dbReference type="Pfam" id="PF00440">
    <property type="entry name" value="TetR_N"/>
    <property type="match status" value="1"/>
</dbReference>
<dbReference type="Gene3D" id="1.10.357.10">
    <property type="entry name" value="Tetracycline Repressor, domain 2"/>
    <property type="match status" value="1"/>
</dbReference>
<evidence type="ECO:0000256" key="3">
    <source>
        <dbReference type="ARBA" id="ARBA00023163"/>
    </source>
</evidence>
<dbReference type="OrthoDB" id="8479950at2"/>
<dbReference type="Pfam" id="PF21943">
    <property type="entry name" value="TetR_C_46"/>
    <property type="match status" value="1"/>
</dbReference>
<evidence type="ECO:0000256" key="1">
    <source>
        <dbReference type="ARBA" id="ARBA00023015"/>
    </source>
</evidence>
<dbReference type="InterPro" id="IPR050109">
    <property type="entry name" value="HTH-type_TetR-like_transc_reg"/>
</dbReference>
<evidence type="ECO:0000256" key="2">
    <source>
        <dbReference type="ARBA" id="ARBA00023125"/>
    </source>
</evidence>
<protein>
    <submittedName>
        <fullName evidence="6">TetR/AcrR family transcriptional regulator</fullName>
    </submittedName>
</protein>
<reference evidence="6 7" key="1">
    <citation type="journal article" date="2018" name="J. Microbiol.">
        <title>Baekduia soli gen. nov., sp. nov., a novel bacterium isolated from the soil of Baekdu Mountain and proposal of a novel family name, Baekduiaceae fam. nov.</title>
        <authorList>
            <person name="An D.S."/>
            <person name="Siddiqi M.Z."/>
            <person name="Kim K.H."/>
            <person name="Yu H.S."/>
            <person name="Im W.T."/>
        </authorList>
    </citation>
    <scope>NUCLEOTIDE SEQUENCE [LARGE SCALE GENOMIC DNA]</scope>
    <source>
        <strain evidence="6 7">BR7-21</strain>
    </source>
</reference>
<dbReference type="InterPro" id="IPR054129">
    <property type="entry name" value="DesT_TetR_C"/>
</dbReference>
<dbReference type="Proteomes" id="UP000321805">
    <property type="component" value="Chromosome"/>
</dbReference>
<keyword evidence="1" id="KW-0805">Transcription regulation</keyword>
<keyword evidence="2 4" id="KW-0238">DNA-binding</keyword>
<evidence type="ECO:0000313" key="6">
    <source>
        <dbReference type="EMBL" id="QEC47343.1"/>
    </source>
</evidence>
<dbReference type="InterPro" id="IPR009057">
    <property type="entry name" value="Homeodomain-like_sf"/>
</dbReference>
<dbReference type="AlphaFoldDB" id="A0A5B8U2Y5"/>
<dbReference type="PANTHER" id="PTHR30055">
    <property type="entry name" value="HTH-TYPE TRANSCRIPTIONAL REGULATOR RUTR"/>
    <property type="match status" value="1"/>
</dbReference>
<sequence length="231" mass="24418">MSAPKGIRLHRDERREQLVALGLELLGSSPHGQVSIGEIARRAGISKGLLYHYFPTKSDFVVAVLRRSMDELDRRMRPADLGGGPVAILDQSLDGFLGYAHEHAQGFLAVVRARGGADAAIRAVLLEGRRRRVATMVDFAAALAGRPREQLASPGLDLAIEGWLSFCEGVAARWLAEGGADREAVARLLRDVLLAAYASVGVADGREAFAALAEAARSAAGGVSGPALTNT</sequence>
<dbReference type="PROSITE" id="PS50977">
    <property type="entry name" value="HTH_TETR_2"/>
    <property type="match status" value="1"/>
</dbReference>
<dbReference type="PANTHER" id="PTHR30055:SF174">
    <property type="entry name" value="TRANSCRIPTIONAL REGULATORY PROTEIN (PROBABLY TETR-FAMILY)-RELATED"/>
    <property type="match status" value="1"/>
</dbReference>
<keyword evidence="3" id="KW-0804">Transcription</keyword>
<organism evidence="6 7">
    <name type="scientific">Baekduia soli</name>
    <dbReference type="NCBI Taxonomy" id="496014"/>
    <lineage>
        <taxon>Bacteria</taxon>
        <taxon>Bacillati</taxon>
        <taxon>Actinomycetota</taxon>
        <taxon>Thermoleophilia</taxon>
        <taxon>Solirubrobacterales</taxon>
        <taxon>Baekduiaceae</taxon>
        <taxon>Baekduia</taxon>
    </lineage>
</organism>
<name>A0A5B8U2Y5_9ACTN</name>
<dbReference type="RefSeq" id="WP_146917688.1">
    <property type="nucleotide sequence ID" value="NZ_CP042430.1"/>
</dbReference>
<evidence type="ECO:0000259" key="5">
    <source>
        <dbReference type="PROSITE" id="PS50977"/>
    </source>
</evidence>
<dbReference type="InterPro" id="IPR001647">
    <property type="entry name" value="HTH_TetR"/>
</dbReference>
<proteinExistence type="predicted"/>